<name>A0A9D8KBV5_9DELT</name>
<accession>A0A9D8KBV5</accession>
<dbReference type="InterPro" id="IPR051910">
    <property type="entry name" value="ComF/GntX_DNA_util-trans"/>
</dbReference>
<dbReference type="PANTHER" id="PTHR47505">
    <property type="entry name" value="DNA UTILIZATION PROTEIN YHGH"/>
    <property type="match status" value="1"/>
</dbReference>
<dbReference type="CDD" id="cd06223">
    <property type="entry name" value="PRTases_typeI"/>
    <property type="match status" value="1"/>
</dbReference>
<organism evidence="4 5">
    <name type="scientific">Candidatus Zymogenus saltonus</name>
    <dbReference type="NCBI Taxonomy" id="2844893"/>
    <lineage>
        <taxon>Bacteria</taxon>
        <taxon>Deltaproteobacteria</taxon>
        <taxon>Candidatus Zymogenia</taxon>
        <taxon>Candidatus Zymogeniales</taxon>
        <taxon>Candidatus Zymogenaceae</taxon>
        <taxon>Candidatus Zymogenus</taxon>
    </lineage>
</organism>
<gene>
    <name evidence="4" type="ORF">JW984_00875</name>
</gene>
<comment type="caution">
    <text evidence="4">The sequence shown here is derived from an EMBL/GenBank/DDBJ whole genome shotgun (WGS) entry which is preliminary data.</text>
</comment>
<dbReference type="InterPro" id="IPR044005">
    <property type="entry name" value="DZR_2"/>
</dbReference>
<reference evidence="4" key="2">
    <citation type="submission" date="2021-01" db="EMBL/GenBank/DDBJ databases">
        <authorList>
            <person name="Hahn C.R."/>
            <person name="Youssef N.H."/>
            <person name="Elshahed M."/>
        </authorList>
    </citation>
    <scope>NUCLEOTIDE SEQUENCE</scope>
    <source>
        <strain evidence="4">Zod_Metabat.24</strain>
    </source>
</reference>
<dbReference type="PANTHER" id="PTHR47505:SF1">
    <property type="entry name" value="DNA UTILIZATION PROTEIN YHGH"/>
    <property type="match status" value="1"/>
</dbReference>
<dbReference type="EMBL" id="JAFGIX010000003">
    <property type="protein sequence ID" value="MBN1571732.1"/>
    <property type="molecule type" value="Genomic_DNA"/>
</dbReference>
<dbReference type="AlphaFoldDB" id="A0A9D8KBV5"/>
<evidence type="ECO:0000259" key="3">
    <source>
        <dbReference type="Pfam" id="PF18912"/>
    </source>
</evidence>
<feature type="domain" description="Double zinc ribbon" evidence="3">
    <location>
        <begin position="22"/>
        <end position="84"/>
    </location>
</feature>
<comment type="similarity">
    <text evidence="1">Belongs to the ComF/GntX family.</text>
</comment>
<evidence type="ECO:0000256" key="1">
    <source>
        <dbReference type="ARBA" id="ARBA00008007"/>
    </source>
</evidence>
<reference evidence="4" key="1">
    <citation type="journal article" date="2021" name="Environ. Microbiol.">
        <title>Genomic characterization of three novel Desulfobacterota classes expand the metabolic and phylogenetic diversity of the phylum.</title>
        <authorList>
            <person name="Murphy C.L."/>
            <person name="Biggerstaff J."/>
            <person name="Eichhorn A."/>
            <person name="Ewing E."/>
            <person name="Shahan R."/>
            <person name="Soriano D."/>
            <person name="Stewart S."/>
            <person name="VanMol K."/>
            <person name="Walker R."/>
            <person name="Walters P."/>
            <person name="Elshahed M.S."/>
            <person name="Youssef N.H."/>
        </authorList>
    </citation>
    <scope>NUCLEOTIDE SEQUENCE</scope>
    <source>
        <strain evidence="4">Zod_Metabat.24</strain>
    </source>
</reference>
<dbReference type="InterPro" id="IPR029057">
    <property type="entry name" value="PRTase-like"/>
</dbReference>
<dbReference type="Gene3D" id="3.40.50.2020">
    <property type="match status" value="1"/>
</dbReference>
<dbReference type="SUPFAM" id="SSF53271">
    <property type="entry name" value="PRTase-like"/>
    <property type="match status" value="1"/>
</dbReference>
<dbReference type="InterPro" id="IPR000836">
    <property type="entry name" value="PRTase_dom"/>
</dbReference>
<dbReference type="Proteomes" id="UP000809273">
    <property type="component" value="Unassembled WGS sequence"/>
</dbReference>
<evidence type="ECO:0000259" key="2">
    <source>
        <dbReference type="Pfam" id="PF00156"/>
    </source>
</evidence>
<protein>
    <submittedName>
        <fullName evidence="4">ComF family protein</fullName>
    </submittedName>
</protein>
<proteinExistence type="inferred from homology"/>
<dbReference type="Pfam" id="PF00156">
    <property type="entry name" value="Pribosyltran"/>
    <property type="match status" value="1"/>
</dbReference>
<evidence type="ECO:0000313" key="4">
    <source>
        <dbReference type="EMBL" id="MBN1571732.1"/>
    </source>
</evidence>
<evidence type="ECO:0000313" key="5">
    <source>
        <dbReference type="Proteomes" id="UP000809273"/>
    </source>
</evidence>
<feature type="domain" description="Phosphoribosyltransferase" evidence="2">
    <location>
        <begin position="169"/>
        <end position="261"/>
    </location>
</feature>
<sequence>MRPKIRISKGGVALKGVLSAVADLLFPPLCIGCGEILPEGGGFACKSCLAEVEGIEAPYCSICGKPLFGVEGTAGSDIIVCENCAGMKPPFDVAGSAFVYGGIVLEAVKMFKYYGRASLAGPLTVLALREGACFGNRGIPGTLDPAAFDLMAPVPLYRKRLYERGFNQSLEIAKELKRRCGGKLSINRADLVRTRYTVPQTTLSMEERKVNVKGAFAVRGRAFHKKRVLLVDDVFTTGSTVSECAKVLKNAGAERVGVFTLTRSVMK</sequence>
<dbReference type="Pfam" id="PF18912">
    <property type="entry name" value="DZR_2"/>
    <property type="match status" value="1"/>
</dbReference>